<sequence>METGAWEKSAYFSMRIANGRFRISAFISQVSVKSKTWQQCFVDTPCRLPLLSNGKIFNTKTTQLEKAAQ</sequence>
<gene>
    <name evidence="1" type="ORF">DSCW_01460</name>
</gene>
<evidence type="ECO:0000313" key="2">
    <source>
        <dbReference type="Proteomes" id="UP000427769"/>
    </source>
</evidence>
<proteinExistence type="predicted"/>
<dbReference type="EMBL" id="AP021875">
    <property type="protein sequence ID" value="BBO72729.1"/>
    <property type="molecule type" value="Genomic_DNA"/>
</dbReference>
<dbReference type="Proteomes" id="UP000427769">
    <property type="component" value="Chromosome"/>
</dbReference>
<organism evidence="1 2">
    <name type="scientific">Desulfosarcina widdelii</name>
    <dbReference type="NCBI Taxonomy" id="947919"/>
    <lineage>
        <taxon>Bacteria</taxon>
        <taxon>Pseudomonadati</taxon>
        <taxon>Thermodesulfobacteriota</taxon>
        <taxon>Desulfobacteria</taxon>
        <taxon>Desulfobacterales</taxon>
        <taxon>Desulfosarcinaceae</taxon>
        <taxon>Desulfosarcina</taxon>
    </lineage>
</organism>
<name>A0A5K7YXH3_9BACT</name>
<accession>A0A5K7YXH3</accession>
<keyword evidence="2" id="KW-1185">Reference proteome</keyword>
<evidence type="ECO:0000313" key="1">
    <source>
        <dbReference type="EMBL" id="BBO72729.1"/>
    </source>
</evidence>
<reference evidence="1 2" key="1">
    <citation type="submission" date="2019-11" db="EMBL/GenBank/DDBJ databases">
        <title>Comparative genomics of hydrocarbon-degrading Desulfosarcina strains.</title>
        <authorList>
            <person name="Watanabe M."/>
            <person name="Kojima H."/>
            <person name="Fukui M."/>
        </authorList>
    </citation>
    <scope>NUCLEOTIDE SEQUENCE [LARGE SCALE GENOMIC DNA]</scope>
    <source>
        <strain evidence="1 2">PP31</strain>
    </source>
</reference>
<dbReference type="KEGG" id="dwd:DSCW_01460"/>
<protein>
    <submittedName>
        <fullName evidence="1">Uncharacterized protein</fullName>
    </submittedName>
</protein>
<dbReference type="AlphaFoldDB" id="A0A5K7YXH3"/>